<dbReference type="Proteomes" id="UP000187059">
    <property type="component" value="Plasmid pPABY5"/>
</dbReference>
<dbReference type="EMBL" id="CP015089">
    <property type="protein sequence ID" value="APZ50351.1"/>
    <property type="molecule type" value="Genomic_DNA"/>
</dbReference>
<dbReference type="GO" id="GO:0003677">
    <property type="term" value="F:DNA binding"/>
    <property type="evidence" value="ECO:0007669"/>
    <property type="project" value="InterPro"/>
</dbReference>
<dbReference type="OrthoDB" id="9809693at2"/>
<evidence type="ECO:0000313" key="3">
    <source>
        <dbReference type="Proteomes" id="UP000187059"/>
    </source>
</evidence>
<dbReference type="AlphaFoldDB" id="A0A1P8ULS9"/>
<gene>
    <name evidence="2" type="ORF">Ga0080574_TMP17</name>
</gene>
<dbReference type="Pfam" id="PF05443">
    <property type="entry name" value="ROS_MUCR"/>
    <property type="match status" value="1"/>
</dbReference>
<evidence type="ECO:0000256" key="1">
    <source>
        <dbReference type="ARBA" id="ARBA00007031"/>
    </source>
</evidence>
<dbReference type="RefSeq" id="WP_076693927.1">
    <property type="nucleotide sequence ID" value="NZ_CP015089.1"/>
</dbReference>
<dbReference type="InterPro" id="IPR041920">
    <property type="entry name" value="ROS/MUCR_sf"/>
</dbReference>
<keyword evidence="3" id="KW-1185">Reference proteome</keyword>
<evidence type="ECO:0000313" key="2">
    <source>
        <dbReference type="EMBL" id="APZ50351.1"/>
    </source>
</evidence>
<accession>A0A1P8ULS9</accession>
<sequence>MKTLLRRILARLARRTPPEAAPAPGDHYLTCQETGQRMPLLRRHIRETFGMSPEEYRKKWGLPEDYPMVSRAYAERRKAARSMKFQG</sequence>
<keyword evidence="2" id="KW-0614">Plasmid</keyword>
<geneLocation type="plasmid" evidence="3">
    <name>ppaby5</name>
</geneLocation>
<organism evidence="2 3">
    <name type="scientific">Salipiger abyssi</name>
    <dbReference type="NCBI Taxonomy" id="1250539"/>
    <lineage>
        <taxon>Bacteria</taxon>
        <taxon>Pseudomonadati</taxon>
        <taxon>Pseudomonadota</taxon>
        <taxon>Alphaproteobacteria</taxon>
        <taxon>Rhodobacterales</taxon>
        <taxon>Roseobacteraceae</taxon>
        <taxon>Salipiger</taxon>
    </lineage>
</organism>
<comment type="similarity">
    <text evidence="1">Belongs to the ros/MucR family.</text>
</comment>
<reference evidence="2 3" key="1">
    <citation type="submission" date="2016-04" db="EMBL/GenBank/DDBJ databases">
        <title>Deep-sea bacteria in the southern Pacific.</title>
        <authorList>
            <person name="Tang K."/>
        </authorList>
    </citation>
    <scope>NUCLEOTIDE SEQUENCE [LARGE SCALE GENOMIC DNA]</scope>
    <source>
        <strain evidence="2 3">JLT2014</strain>
        <plasmid evidence="3">ppaby5</plasmid>
    </source>
</reference>
<name>A0A1P8ULS9_9RHOB</name>
<dbReference type="GO" id="GO:0008270">
    <property type="term" value="F:zinc ion binding"/>
    <property type="evidence" value="ECO:0007669"/>
    <property type="project" value="InterPro"/>
</dbReference>
<proteinExistence type="inferred from homology"/>
<dbReference type="Gene3D" id="1.10.10.1550">
    <property type="entry name" value="ROS/MUCR transcriptional regulator protein"/>
    <property type="match status" value="1"/>
</dbReference>
<dbReference type="InterPro" id="IPR008807">
    <property type="entry name" value="ROS_MUCR"/>
</dbReference>
<protein>
    <submittedName>
        <fullName evidence="2">ROS/MUCR transcriptional regulator protein</fullName>
    </submittedName>
</protein>
<dbReference type="KEGG" id="paby:Ga0080574_TMP17"/>
<dbReference type="GO" id="GO:0006355">
    <property type="term" value="P:regulation of DNA-templated transcription"/>
    <property type="evidence" value="ECO:0007669"/>
    <property type="project" value="InterPro"/>
</dbReference>